<feature type="transmembrane region" description="Helical" evidence="1">
    <location>
        <begin position="32"/>
        <end position="53"/>
    </location>
</feature>
<sequence length="83" mass="8212">MEGHSQRQRDRLASEVSATATAIYGSPSLRLAILQTGVVIAVAVAIVLAVVAAPSSRTDRAVGSGTGSTAVSVRTAAGAAHGL</sequence>
<gene>
    <name evidence="2" type="ORF">MP11Mi_12350</name>
</gene>
<evidence type="ECO:0000256" key="1">
    <source>
        <dbReference type="SAM" id="Phobius"/>
    </source>
</evidence>
<evidence type="ECO:0000313" key="2">
    <source>
        <dbReference type="EMBL" id="WOC12153.1"/>
    </source>
</evidence>
<protein>
    <submittedName>
        <fullName evidence="2">Uncharacterized protein</fullName>
    </submittedName>
</protein>
<name>A0AA97CWK1_9ACTN</name>
<organism evidence="2">
    <name type="scientific">Gordonia sp. MP11Mi</name>
    <dbReference type="NCBI Taxonomy" id="3022769"/>
    <lineage>
        <taxon>Bacteria</taxon>
        <taxon>Bacillati</taxon>
        <taxon>Actinomycetota</taxon>
        <taxon>Actinomycetes</taxon>
        <taxon>Mycobacteriales</taxon>
        <taxon>Gordoniaceae</taxon>
        <taxon>Gordonia</taxon>
    </lineage>
</organism>
<keyword evidence="1" id="KW-1133">Transmembrane helix</keyword>
<dbReference type="RefSeq" id="WP_420041406.1">
    <property type="nucleotide sequence ID" value="NZ_CP128986.1"/>
</dbReference>
<dbReference type="EMBL" id="CP128986">
    <property type="protein sequence ID" value="WOC12153.1"/>
    <property type="molecule type" value="Genomic_DNA"/>
</dbReference>
<proteinExistence type="predicted"/>
<keyword evidence="1" id="KW-0812">Transmembrane</keyword>
<dbReference type="AlphaFoldDB" id="A0AA97CWK1"/>
<accession>A0AA97CWK1</accession>
<keyword evidence="1" id="KW-0472">Membrane</keyword>
<reference evidence="2" key="1">
    <citation type="submission" date="2023-06" db="EMBL/GenBank/DDBJ databases">
        <title>Gordonia sp. nov. and Pseudochrobactrum sp. nov., two species isolated from the burying beetle Nicrophorus vespilloides.</title>
        <authorList>
            <person name="Poehlein A."/>
            <person name="Guzman J."/>
            <person name="Daniel R."/>
            <person name="Vilcinskas A."/>
        </authorList>
    </citation>
    <scope>NUCLEOTIDE SEQUENCE</scope>
    <source>
        <strain evidence="2">MP11Mi</strain>
    </source>
</reference>